<feature type="compositionally biased region" description="Basic and acidic residues" evidence="1">
    <location>
        <begin position="52"/>
        <end position="62"/>
    </location>
</feature>
<keyword evidence="3" id="KW-1185">Reference proteome</keyword>
<reference evidence="2" key="1">
    <citation type="submission" date="2020-07" db="EMBL/GenBank/DDBJ databases">
        <title>Multicomponent nature underlies the extraordinary mechanical properties of spider dragline silk.</title>
        <authorList>
            <person name="Kono N."/>
            <person name="Nakamura H."/>
            <person name="Mori M."/>
            <person name="Yoshida Y."/>
            <person name="Ohtoshi R."/>
            <person name="Malay A.D."/>
            <person name="Moran D.A.P."/>
            <person name="Tomita M."/>
            <person name="Numata K."/>
            <person name="Arakawa K."/>
        </authorList>
    </citation>
    <scope>NUCLEOTIDE SEQUENCE</scope>
</reference>
<dbReference type="AlphaFoldDB" id="A0A8X6H4J2"/>
<name>A0A8X6H4J2_TRICU</name>
<protein>
    <submittedName>
        <fullName evidence="2">Uncharacterized protein</fullName>
    </submittedName>
</protein>
<proteinExistence type="predicted"/>
<evidence type="ECO:0000256" key="1">
    <source>
        <dbReference type="SAM" id="MobiDB-lite"/>
    </source>
</evidence>
<gene>
    <name evidence="2" type="ORF">TNCT_695461</name>
</gene>
<sequence length="119" mass="13712">MEMVLKQHEKRRVGYMLKSNQFHPTLDIQISLGGQKAVQSNSDCKITSSPKGDMHRSNHGTEKWGNSNRQMGKPKCEKRNWETQMGRGETGRLKWGEEKRGDSKRQRRNVENQMRNGGG</sequence>
<comment type="caution">
    <text evidence="2">The sequence shown here is derived from an EMBL/GenBank/DDBJ whole genome shotgun (WGS) entry which is preliminary data.</text>
</comment>
<dbReference type="Proteomes" id="UP000887116">
    <property type="component" value="Unassembled WGS sequence"/>
</dbReference>
<feature type="compositionally biased region" description="Polar residues" evidence="1">
    <location>
        <begin position="41"/>
        <end position="50"/>
    </location>
</feature>
<accession>A0A8X6H4J2</accession>
<feature type="compositionally biased region" description="Basic and acidic residues" evidence="1">
    <location>
        <begin position="89"/>
        <end position="110"/>
    </location>
</feature>
<organism evidence="2 3">
    <name type="scientific">Trichonephila clavata</name>
    <name type="common">Joro spider</name>
    <name type="synonym">Nephila clavata</name>
    <dbReference type="NCBI Taxonomy" id="2740835"/>
    <lineage>
        <taxon>Eukaryota</taxon>
        <taxon>Metazoa</taxon>
        <taxon>Ecdysozoa</taxon>
        <taxon>Arthropoda</taxon>
        <taxon>Chelicerata</taxon>
        <taxon>Arachnida</taxon>
        <taxon>Araneae</taxon>
        <taxon>Araneomorphae</taxon>
        <taxon>Entelegynae</taxon>
        <taxon>Araneoidea</taxon>
        <taxon>Nephilidae</taxon>
        <taxon>Trichonephila</taxon>
    </lineage>
</organism>
<feature type="region of interest" description="Disordered" evidence="1">
    <location>
        <begin position="41"/>
        <end position="119"/>
    </location>
</feature>
<evidence type="ECO:0000313" key="3">
    <source>
        <dbReference type="Proteomes" id="UP000887116"/>
    </source>
</evidence>
<evidence type="ECO:0000313" key="2">
    <source>
        <dbReference type="EMBL" id="GFQ96073.1"/>
    </source>
</evidence>
<dbReference type="EMBL" id="BMAO01034362">
    <property type="protein sequence ID" value="GFQ96073.1"/>
    <property type="molecule type" value="Genomic_DNA"/>
</dbReference>